<dbReference type="GO" id="GO:0016020">
    <property type="term" value="C:membrane"/>
    <property type="evidence" value="ECO:0007669"/>
    <property type="project" value="UniProtKB-SubCell"/>
</dbReference>
<keyword evidence="1" id="KW-0812">Transmembrane</keyword>
<dbReference type="AlphaFoldDB" id="A0A6J1EK26"/>
<evidence type="ECO:0000256" key="1">
    <source>
        <dbReference type="RuleBase" id="RU362006"/>
    </source>
</evidence>
<dbReference type="InterPro" id="IPR004345">
    <property type="entry name" value="TB2_DP1_HVA22"/>
</dbReference>
<comment type="similarity">
    <text evidence="1">Belongs to the DP1 family.</text>
</comment>
<sequence>MFGVLITRCLLMVFGYAYPAFECYKTLEKSSRSLDVESLRFWCKYWIIVAIFTFFERIADVLIAWLPVYGEMKLLFLVYLWHPKTKGSGHVYGTMLQPYLAKNEAEIERMTVEMKVRAWDLSYLFWTNFSEMAHAGFLRVLKCAADFQSAKFKNSPFIIQQRVDQNSPMASSPPPNKLPSFSSRVADKMTDSPRGAPQSPVGIVRGDPDMTEADGGQSPDFCETESFVNEEDKPSSPYPPAVRARLRRIKPQS</sequence>
<dbReference type="PANTHER" id="PTHR12300">
    <property type="entry name" value="HVA22-LIKE PROTEINS"/>
    <property type="match status" value="1"/>
</dbReference>
<dbReference type="Proteomes" id="UP000504609">
    <property type="component" value="Unplaced"/>
</dbReference>
<feature type="transmembrane region" description="Helical" evidence="1">
    <location>
        <begin position="45"/>
        <end position="66"/>
    </location>
</feature>
<dbReference type="GeneID" id="111433318"/>
<dbReference type="Pfam" id="PF03134">
    <property type="entry name" value="TB2_DP1_HVA22"/>
    <property type="match status" value="1"/>
</dbReference>
<name>A0A6J1EK26_CUCMO</name>
<comment type="caution">
    <text evidence="1">Lacks conserved residue(s) required for the propagation of feature annotation.</text>
</comment>
<feature type="region of interest" description="Disordered" evidence="2">
    <location>
        <begin position="165"/>
        <end position="253"/>
    </location>
</feature>
<keyword evidence="1" id="KW-0472">Membrane</keyword>
<comment type="subcellular location">
    <subcellularLocation>
        <location evidence="1">Membrane</location>
        <topology evidence="1">Multi-pass membrane protein</topology>
    </subcellularLocation>
</comment>
<dbReference type="RefSeq" id="XP_022926105.1">
    <property type="nucleotide sequence ID" value="XM_023070337.1"/>
</dbReference>
<evidence type="ECO:0000313" key="4">
    <source>
        <dbReference type="RefSeq" id="XP_022926105.1"/>
    </source>
</evidence>
<organism evidence="3 4">
    <name type="scientific">Cucurbita moschata</name>
    <name type="common">Winter crookneck squash</name>
    <name type="synonym">Cucurbita pepo var. moschata</name>
    <dbReference type="NCBI Taxonomy" id="3662"/>
    <lineage>
        <taxon>Eukaryota</taxon>
        <taxon>Viridiplantae</taxon>
        <taxon>Streptophyta</taxon>
        <taxon>Embryophyta</taxon>
        <taxon>Tracheophyta</taxon>
        <taxon>Spermatophyta</taxon>
        <taxon>Magnoliopsida</taxon>
        <taxon>eudicotyledons</taxon>
        <taxon>Gunneridae</taxon>
        <taxon>Pentapetalae</taxon>
        <taxon>rosids</taxon>
        <taxon>fabids</taxon>
        <taxon>Cucurbitales</taxon>
        <taxon>Cucurbitaceae</taxon>
        <taxon>Cucurbiteae</taxon>
        <taxon>Cucurbita</taxon>
    </lineage>
</organism>
<keyword evidence="1" id="KW-1133">Transmembrane helix</keyword>
<reference evidence="4" key="1">
    <citation type="submission" date="2025-08" db="UniProtKB">
        <authorList>
            <consortium name="RefSeq"/>
        </authorList>
    </citation>
    <scope>IDENTIFICATION</scope>
    <source>
        <tissue evidence="4">Young leaves</tissue>
    </source>
</reference>
<protein>
    <recommendedName>
        <fullName evidence="1">HVA22-like protein</fullName>
    </recommendedName>
</protein>
<proteinExistence type="inferred from homology"/>
<accession>A0A6J1EK26</accession>
<feature type="compositionally biased region" description="Basic residues" evidence="2">
    <location>
        <begin position="244"/>
        <end position="253"/>
    </location>
</feature>
<keyword evidence="3" id="KW-1185">Reference proteome</keyword>
<evidence type="ECO:0000256" key="2">
    <source>
        <dbReference type="SAM" id="MobiDB-lite"/>
    </source>
</evidence>
<evidence type="ECO:0000313" key="3">
    <source>
        <dbReference type="Proteomes" id="UP000504609"/>
    </source>
</evidence>
<dbReference type="KEGG" id="cmos:111433318"/>
<dbReference type="PANTHER" id="PTHR12300:SF162">
    <property type="entry name" value="HVA22-LIKE PROTEIN J"/>
    <property type="match status" value="1"/>
</dbReference>
<gene>
    <name evidence="4" type="primary">LOC111433318</name>
</gene>